<feature type="compositionally biased region" description="Polar residues" evidence="1">
    <location>
        <begin position="370"/>
        <end position="382"/>
    </location>
</feature>
<reference evidence="2" key="2">
    <citation type="submission" date="2022-01" db="EMBL/GenBank/DDBJ databases">
        <authorList>
            <person name="Yamashiro T."/>
            <person name="Shiraishi A."/>
            <person name="Satake H."/>
            <person name="Nakayama K."/>
        </authorList>
    </citation>
    <scope>NUCLEOTIDE SEQUENCE</scope>
</reference>
<feature type="region of interest" description="Disordered" evidence="1">
    <location>
        <begin position="252"/>
        <end position="293"/>
    </location>
</feature>
<evidence type="ECO:0000313" key="2">
    <source>
        <dbReference type="EMBL" id="GJU08351.1"/>
    </source>
</evidence>
<accession>A0ABQ5J741</accession>
<protein>
    <submittedName>
        <fullName evidence="2">Uncharacterized protein</fullName>
    </submittedName>
</protein>
<sequence>MQSPLQSLPKISSLHEREHIKKDNGKKEMSSEEADKESTNNDSNDDDETHASSRVLRLVANARTFNSLLLAKVDKRNLNPLKQMRVIEQQIYAAKLKHLVSLLEGLQGRKKIAYVKRNKAISLEKTTSKVGIEVQQLFLKGLYLVIEASCGTEWQGLEGGLNFMSSSPHSTVVPSDSDNENTFSSTNILNYFPASPGNISPNSSDDFTKYLLDILLFPPLHDDPYIQAYDVIPPSQVIIALPAIVPPPMSDSRSFFPPKEISSPEGAKTPVESPNPMSTSSSVGSSSPVRSTTSPPNYLFNESIFAELDNSLWIISRPLGSKPVPEEFNMPPKRTSTSAAPAMTQDAIRQLVADSVAIALKAQAANLANTDNTNKNTGTSGTPVARKGINDHKRKIEDRGNTTTPTTKKQETTIPTQQQ</sequence>
<feature type="region of interest" description="Disordered" evidence="1">
    <location>
        <begin position="1"/>
        <end position="50"/>
    </location>
</feature>
<feature type="compositionally biased region" description="Low complexity" evidence="1">
    <location>
        <begin position="271"/>
        <end position="293"/>
    </location>
</feature>
<feature type="compositionally biased region" description="Polar residues" evidence="1">
    <location>
        <begin position="1"/>
        <end position="10"/>
    </location>
</feature>
<comment type="caution">
    <text evidence="2">The sequence shown here is derived from an EMBL/GenBank/DDBJ whole genome shotgun (WGS) entry which is preliminary data.</text>
</comment>
<dbReference type="Proteomes" id="UP001151760">
    <property type="component" value="Unassembled WGS sequence"/>
</dbReference>
<evidence type="ECO:0000313" key="3">
    <source>
        <dbReference type="Proteomes" id="UP001151760"/>
    </source>
</evidence>
<dbReference type="EMBL" id="BQNB010021624">
    <property type="protein sequence ID" value="GJU08351.1"/>
    <property type="molecule type" value="Genomic_DNA"/>
</dbReference>
<reference evidence="2" key="1">
    <citation type="journal article" date="2022" name="Int. J. Mol. Sci.">
        <title>Draft Genome of Tanacetum Coccineum: Genomic Comparison of Closely Related Tanacetum-Family Plants.</title>
        <authorList>
            <person name="Yamashiro T."/>
            <person name="Shiraishi A."/>
            <person name="Nakayama K."/>
            <person name="Satake H."/>
        </authorList>
    </citation>
    <scope>NUCLEOTIDE SEQUENCE</scope>
</reference>
<feature type="region of interest" description="Disordered" evidence="1">
    <location>
        <begin position="369"/>
        <end position="419"/>
    </location>
</feature>
<proteinExistence type="predicted"/>
<feature type="compositionally biased region" description="Basic and acidic residues" evidence="1">
    <location>
        <begin position="388"/>
        <end position="400"/>
    </location>
</feature>
<evidence type="ECO:0000256" key="1">
    <source>
        <dbReference type="SAM" id="MobiDB-lite"/>
    </source>
</evidence>
<keyword evidence="3" id="KW-1185">Reference proteome</keyword>
<name>A0ABQ5J741_9ASTR</name>
<feature type="compositionally biased region" description="Basic and acidic residues" evidence="1">
    <location>
        <begin position="13"/>
        <end position="30"/>
    </location>
</feature>
<feature type="compositionally biased region" description="Low complexity" evidence="1">
    <location>
        <begin position="402"/>
        <end position="419"/>
    </location>
</feature>
<organism evidence="2 3">
    <name type="scientific">Tanacetum coccineum</name>
    <dbReference type="NCBI Taxonomy" id="301880"/>
    <lineage>
        <taxon>Eukaryota</taxon>
        <taxon>Viridiplantae</taxon>
        <taxon>Streptophyta</taxon>
        <taxon>Embryophyta</taxon>
        <taxon>Tracheophyta</taxon>
        <taxon>Spermatophyta</taxon>
        <taxon>Magnoliopsida</taxon>
        <taxon>eudicotyledons</taxon>
        <taxon>Gunneridae</taxon>
        <taxon>Pentapetalae</taxon>
        <taxon>asterids</taxon>
        <taxon>campanulids</taxon>
        <taxon>Asterales</taxon>
        <taxon>Asteraceae</taxon>
        <taxon>Asteroideae</taxon>
        <taxon>Anthemideae</taxon>
        <taxon>Anthemidinae</taxon>
        <taxon>Tanacetum</taxon>
    </lineage>
</organism>
<gene>
    <name evidence="2" type="ORF">Tco_1124781</name>
</gene>